<sequence length="90" mass="11015">MTNKKYRPFKTFDEFYDFTGAHSYLREIYIVFRNKKTHCVYDESIFSISYNEKDELLTINRFSVQELFDNFEFYSFGKWVPFGVEVKDED</sequence>
<protein>
    <submittedName>
        <fullName evidence="1">Uncharacterized protein</fullName>
    </submittedName>
</protein>
<evidence type="ECO:0000313" key="1">
    <source>
        <dbReference type="EMBL" id="DAE20640.1"/>
    </source>
</evidence>
<proteinExistence type="predicted"/>
<dbReference type="EMBL" id="BK015698">
    <property type="protein sequence ID" value="DAE20640.1"/>
    <property type="molecule type" value="Genomic_DNA"/>
</dbReference>
<accession>A0A8S5QNJ7</accession>
<reference evidence="1" key="1">
    <citation type="journal article" date="2021" name="Proc. Natl. Acad. Sci. U.S.A.">
        <title>A Catalog of Tens of Thousands of Viruses from Human Metagenomes Reveals Hidden Associations with Chronic Diseases.</title>
        <authorList>
            <person name="Tisza M.J."/>
            <person name="Buck C.B."/>
        </authorList>
    </citation>
    <scope>NUCLEOTIDE SEQUENCE</scope>
    <source>
        <strain evidence="1">CtJ3t72</strain>
    </source>
</reference>
<name>A0A8S5QNJ7_9CAUD</name>
<organism evidence="1">
    <name type="scientific">Siphoviridae sp. ctJ3t72</name>
    <dbReference type="NCBI Taxonomy" id="2826240"/>
    <lineage>
        <taxon>Viruses</taxon>
        <taxon>Duplodnaviria</taxon>
        <taxon>Heunggongvirae</taxon>
        <taxon>Uroviricota</taxon>
        <taxon>Caudoviricetes</taxon>
    </lineage>
</organism>